<dbReference type="Proteomes" id="UP000606921">
    <property type="component" value="Unassembled WGS sequence"/>
</dbReference>
<organism evidence="11 12">
    <name type="scientific">Pseudorhizobium endolithicum</name>
    <dbReference type="NCBI Taxonomy" id="1191678"/>
    <lineage>
        <taxon>Bacteria</taxon>
        <taxon>Pseudomonadati</taxon>
        <taxon>Pseudomonadota</taxon>
        <taxon>Alphaproteobacteria</taxon>
        <taxon>Hyphomicrobiales</taxon>
        <taxon>Rhizobiaceae</taxon>
        <taxon>Rhizobium/Agrobacterium group</taxon>
        <taxon>Pseudorhizobium</taxon>
    </lineage>
</organism>
<dbReference type="InterPro" id="IPR003439">
    <property type="entry name" value="ABC_transporter-like_ATP-bd"/>
</dbReference>
<name>A0ABM8PM24_9HYPH</name>
<evidence type="ECO:0000256" key="3">
    <source>
        <dbReference type="ARBA" id="ARBA00022475"/>
    </source>
</evidence>
<evidence type="ECO:0000256" key="4">
    <source>
        <dbReference type="ARBA" id="ARBA00022496"/>
    </source>
</evidence>
<evidence type="ECO:0000313" key="12">
    <source>
        <dbReference type="Proteomes" id="UP000606921"/>
    </source>
</evidence>
<keyword evidence="2" id="KW-0813">Transport</keyword>
<keyword evidence="3" id="KW-1003">Cell membrane</keyword>
<dbReference type="InterPro" id="IPR050093">
    <property type="entry name" value="ABC_SmlMolc_Importer"/>
</dbReference>
<dbReference type="InterPro" id="IPR017871">
    <property type="entry name" value="ABC_transporter-like_CS"/>
</dbReference>
<dbReference type="EMBL" id="CABFWF030000011">
    <property type="protein sequence ID" value="CAD7037248.1"/>
    <property type="molecule type" value="Genomic_DNA"/>
</dbReference>
<evidence type="ECO:0000256" key="6">
    <source>
        <dbReference type="ARBA" id="ARBA00022840"/>
    </source>
</evidence>
<evidence type="ECO:0000256" key="1">
    <source>
        <dbReference type="ARBA" id="ARBA00005417"/>
    </source>
</evidence>
<evidence type="ECO:0000259" key="10">
    <source>
        <dbReference type="PROSITE" id="PS50893"/>
    </source>
</evidence>
<dbReference type="CDD" id="cd03259">
    <property type="entry name" value="ABC_Carb_Solutes_like"/>
    <property type="match status" value="1"/>
</dbReference>
<dbReference type="RefSeq" id="WP_142592593.1">
    <property type="nucleotide sequence ID" value="NZ_CABFWF030000011.1"/>
</dbReference>
<feature type="domain" description="ABC transporter" evidence="10">
    <location>
        <begin position="4"/>
        <end position="240"/>
    </location>
</feature>
<dbReference type="InterPro" id="IPR015853">
    <property type="entry name" value="ABC_transpr_FbpC"/>
</dbReference>
<evidence type="ECO:0000256" key="7">
    <source>
        <dbReference type="ARBA" id="ARBA00023004"/>
    </source>
</evidence>
<evidence type="ECO:0000256" key="5">
    <source>
        <dbReference type="ARBA" id="ARBA00022741"/>
    </source>
</evidence>
<dbReference type="SUPFAM" id="SSF52540">
    <property type="entry name" value="P-loop containing nucleoside triphosphate hydrolases"/>
    <property type="match status" value="1"/>
</dbReference>
<dbReference type="InterPro" id="IPR003593">
    <property type="entry name" value="AAA+_ATPase"/>
</dbReference>
<sequence>MTELVVNNVQKWLGGLQILKGASFTAQRGSIVALLGASGSGKTTLLRCVAGLEQPEVGQITIGGKTVLDGDRKIALPPEQRNIGLVFQSYALWPHRTVKENVGYGLKLRNVSATDMEKRVQAILERLGLGHLADRYPSQLSGGQQQRVAICRALVYEPRVLLLDEPLSNLDAKLREEARYWIRKLILDLEICAILVTHDQSEALAAADNILLLQDGRIVQQGGPQEIYSNPNSFYSADFLGANNIVKAKVQTVDGKTAVIGGDSWSLNGTVRETSGLGPSQDARAVIRVEQISVTDQPDATALEMNLDDSIYLGDRWEYRLSRGDFVAKAHGSKQLPSGRVWARIPEESVWVFSAGQQ</sequence>
<reference evidence="11 12" key="1">
    <citation type="submission" date="2020-11" db="EMBL/GenBank/DDBJ databases">
        <authorList>
            <person name="Lassalle F."/>
        </authorList>
    </citation>
    <scope>NUCLEOTIDE SEQUENCE [LARGE SCALE GENOMIC DNA]</scope>
    <source>
        <strain evidence="11 12">JC140</strain>
    </source>
</reference>
<protein>
    <submittedName>
        <fullName evidence="11">ABC transporter ATP-binding protein</fullName>
    </submittedName>
</protein>
<keyword evidence="9" id="KW-0472">Membrane</keyword>
<evidence type="ECO:0000313" key="11">
    <source>
        <dbReference type="EMBL" id="CAD7037248.1"/>
    </source>
</evidence>
<dbReference type="InterPro" id="IPR008995">
    <property type="entry name" value="Mo/tungstate-bd_C_term_dom"/>
</dbReference>
<dbReference type="InterPro" id="IPR027417">
    <property type="entry name" value="P-loop_NTPase"/>
</dbReference>
<keyword evidence="6 11" id="KW-0067">ATP-binding</keyword>
<dbReference type="PANTHER" id="PTHR42781:SF4">
    <property type="entry name" value="SPERMIDINE_PUTRESCINE IMPORT ATP-BINDING PROTEIN POTA"/>
    <property type="match status" value="1"/>
</dbReference>
<dbReference type="GO" id="GO:0005524">
    <property type="term" value="F:ATP binding"/>
    <property type="evidence" value="ECO:0007669"/>
    <property type="project" value="UniProtKB-KW"/>
</dbReference>
<dbReference type="PROSITE" id="PS50893">
    <property type="entry name" value="ABC_TRANSPORTER_2"/>
    <property type="match status" value="1"/>
</dbReference>
<keyword evidence="8" id="KW-0406">Ion transport</keyword>
<evidence type="ECO:0000256" key="9">
    <source>
        <dbReference type="ARBA" id="ARBA00023136"/>
    </source>
</evidence>
<comment type="caution">
    <text evidence="11">The sequence shown here is derived from an EMBL/GenBank/DDBJ whole genome shotgun (WGS) entry which is preliminary data.</text>
</comment>
<accession>A0ABM8PM24</accession>
<dbReference type="PANTHER" id="PTHR42781">
    <property type="entry name" value="SPERMIDINE/PUTRESCINE IMPORT ATP-BINDING PROTEIN POTA"/>
    <property type="match status" value="1"/>
</dbReference>
<dbReference type="Pfam" id="PF00005">
    <property type="entry name" value="ABC_tran"/>
    <property type="match status" value="1"/>
</dbReference>
<dbReference type="SMART" id="SM00382">
    <property type="entry name" value="AAA"/>
    <property type="match status" value="1"/>
</dbReference>
<dbReference type="PROSITE" id="PS00211">
    <property type="entry name" value="ABC_TRANSPORTER_1"/>
    <property type="match status" value="1"/>
</dbReference>
<keyword evidence="5" id="KW-0547">Nucleotide-binding</keyword>
<gene>
    <name evidence="11" type="ORF">REJC140_03637</name>
</gene>
<dbReference type="SUPFAM" id="SSF50331">
    <property type="entry name" value="MOP-like"/>
    <property type="match status" value="1"/>
</dbReference>
<proteinExistence type="inferred from homology"/>
<keyword evidence="7" id="KW-0408">Iron</keyword>
<evidence type="ECO:0000256" key="2">
    <source>
        <dbReference type="ARBA" id="ARBA00022448"/>
    </source>
</evidence>
<comment type="similarity">
    <text evidence="1">Belongs to the ABC transporter superfamily.</text>
</comment>
<dbReference type="Gene3D" id="3.40.50.300">
    <property type="entry name" value="P-loop containing nucleotide triphosphate hydrolases"/>
    <property type="match status" value="1"/>
</dbReference>
<keyword evidence="4" id="KW-0410">Iron transport</keyword>
<evidence type="ECO:0000256" key="8">
    <source>
        <dbReference type="ARBA" id="ARBA00023065"/>
    </source>
</evidence>
<keyword evidence="12" id="KW-1185">Reference proteome</keyword>